<evidence type="ECO:0000256" key="1">
    <source>
        <dbReference type="SAM" id="MobiDB-lite"/>
    </source>
</evidence>
<name>A0AAW6T3P0_9MICO</name>
<dbReference type="Pfam" id="PF00293">
    <property type="entry name" value="NUDIX"/>
    <property type="match status" value="1"/>
</dbReference>
<dbReference type="SUPFAM" id="SSF55811">
    <property type="entry name" value="Nudix"/>
    <property type="match status" value="1"/>
</dbReference>
<dbReference type="InterPro" id="IPR036388">
    <property type="entry name" value="WH-like_DNA-bd_sf"/>
</dbReference>
<feature type="domain" description="Nudix hydrolase" evidence="2">
    <location>
        <begin position="8"/>
        <end position="147"/>
    </location>
</feature>
<dbReference type="Proteomes" id="UP001321506">
    <property type="component" value="Unassembled WGS sequence"/>
</dbReference>
<dbReference type="PANTHER" id="PTHR43736:SF4">
    <property type="entry name" value="SLR1690 PROTEIN"/>
    <property type="match status" value="1"/>
</dbReference>
<dbReference type="PANTHER" id="PTHR43736">
    <property type="entry name" value="ADP-RIBOSE PYROPHOSPHATASE"/>
    <property type="match status" value="1"/>
</dbReference>
<dbReference type="AlphaFoldDB" id="A0AAW6T3P0"/>
<dbReference type="EMBL" id="JASATX010000001">
    <property type="protein sequence ID" value="MDI2097944.1"/>
    <property type="molecule type" value="Genomic_DNA"/>
</dbReference>
<evidence type="ECO:0000313" key="3">
    <source>
        <dbReference type="EMBL" id="MDI2097944.1"/>
    </source>
</evidence>
<dbReference type="Gene3D" id="1.10.10.10">
    <property type="entry name" value="Winged helix-like DNA-binding domain superfamily/Winged helix DNA-binding domain"/>
    <property type="match status" value="1"/>
</dbReference>
<gene>
    <name evidence="3" type="ORF">QF206_03035</name>
</gene>
<dbReference type="InterPro" id="IPR036390">
    <property type="entry name" value="WH_DNA-bd_sf"/>
</dbReference>
<keyword evidence="4" id="KW-1185">Reference proteome</keyword>
<accession>A0AAW6T3P0</accession>
<feature type="region of interest" description="Disordered" evidence="1">
    <location>
        <begin position="218"/>
        <end position="263"/>
    </location>
</feature>
<dbReference type="SUPFAM" id="SSF46785">
    <property type="entry name" value="Winged helix' DNA-binding domain"/>
    <property type="match status" value="1"/>
</dbReference>
<sequence>MAAGKSEDIALAVSTVIFALHAEAPQARPSLHLPLVRRIREPFAGRWALPGGPLLPQEGLSAAAARNLQQTTGLRPGYLEQLYAFGDPDRSPSAGRMVSVVYWALVHADAVTDTSSDDNVRWFAADDLPSLAFDHNLIVEYALWRLRNKMEYSRIAHAMLGETFTLSELRQVYEAVLRKPLDPANFRRQVEASGALVATDSVVTGGRHRPPRLYRYNDAVDMTDNGPLTDIPQHPPPHAADSADLPDPTDPTALNDPTDRSNL</sequence>
<dbReference type="CDD" id="cd18873">
    <property type="entry name" value="NUDIX_NadM_like"/>
    <property type="match status" value="1"/>
</dbReference>
<dbReference type="InterPro" id="IPR054105">
    <property type="entry name" value="WHD_NrtR"/>
</dbReference>
<dbReference type="Pfam" id="PF21906">
    <property type="entry name" value="WHD_NrtR"/>
    <property type="match status" value="1"/>
</dbReference>
<evidence type="ECO:0000259" key="2">
    <source>
        <dbReference type="PROSITE" id="PS51462"/>
    </source>
</evidence>
<proteinExistence type="predicted"/>
<comment type="caution">
    <text evidence="3">The sequence shown here is derived from an EMBL/GenBank/DDBJ whole genome shotgun (WGS) entry which is preliminary data.</text>
</comment>
<reference evidence="3 4" key="1">
    <citation type="submission" date="2023-04" db="EMBL/GenBank/DDBJ databases">
        <title>Klugiella caeni sp. nov. isolated from the sludge of biochemical tank.</title>
        <authorList>
            <person name="Geng K."/>
        </authorList>
    </citation>
    <scope>NUCLEOTIDE SEQUENCE [LARGE SCALE GENOMIC DNA]</scope>
    <source>
        <strain evidence="3 4">YN-L-19</strain>
    </source>
</reference>
<dbReference type="PROSITE" id="PS51462">
    <property type="entry name" value="NUDIX"/>
    <property type="match status" value="1"/>
</dbReference>
<dbReference type="Gene3D" id="3.90.79.10">
    <property type="entry name" value="Nucleoside Triphosphate Pyrophosphohydrolase"/>
    <property type="match status" value="1"/>
</dbReference>
<organism evidence="3 4">
    <name type="scientific">Ruicaihuangia caeni</name>
    <dbReference type="NCBI Taxonomy" id="3042517"/>
    <lineage>
        <taxon>Bacteria</taxon>
        <taxon>Bacillati</taxon>
        <taxon>Actinomycetota</taxon>
        <taxon>Actinomycetes</taxon>
        <taxon>Micrococcales</taxon>
        <taxon>Microbacteriaceae</taxon>
        <taxon>Ruicaihuangia</taxon>
    </lineage>
</organism>
<protein>
    <submittedName>
        <fullName evidence="3">NUDIX domain-containing protein</fullName>
    </submittedName>
</protein>
<dbReference type="InterPro" id="IPR000086">
    <property type="entry name" value="NUDIX_hydrolase_dom"/>
</dbReference>
<dbReference type="InterPro" id="IPR015797">
    <property type="entry name" value="NUDIX_hydrolase-like_dom_sf"/>
</dbReference>
<dbReference type="RefSeq" id="WP_281487715.1">
    <property type="nucleotide sequence ID" value="NZ_JASATX010000001.1"/>
</dbReference>
<evidence type="ECO:0000313" key="4">
    <source>
        <dbReference type="Proteomes" id="UP001321506"/>
    </source>
</evidence>